<reference evidence="7 8" key="1">
    <citation type="submission" date="2015-01" db="EMBL/GenBank/DDBJ databases">
        <title>Draft genome of Vibrio mytili type strain CAIM 528.</title>
        <authorList>
            <person name="Gonzalez-Castillo A."/>
            <person name="Gomez-Gil B."/>
            <person name="Enciso-Ibarra J."/>
        </authorList>
    </citation>
    <scope>NUCLEOTIDE SEQUENCE [LARGE SCALE GENOMIC DNA]</scope>
    <source>
        <strain evidence="7 8">CAIM 528</strain>
    </source>
</reference>
<comment type="function">
    <text evidence="1">Could be part of a sulfur-relay system.</text>
</comment>
<dbReference type="Pfam" id="PF02635">
    <property type="entry name" value="DsrE"/>
    <property type="match status" value="1"/>
</dbReference>
<dbReference type="OrthoDB" id="9787483at2"/>
<comment type="subcellular location">
    <subcellularLocation>
        <location evidence="2">Cytoplasm</location>
    </subcellularLocation>
</comment>
<name>A0A0C3HTE8_9VIBR</name>
<evidence type="ECO:0000256" key="4">
    <source>
        <dbReference type="ARBA" id="ARBA00020425"/>
    </source>
</evidence>
<evidence type="ECO:0000256" key="2">
    <source>
        <dbReference type="ARBA" id="ARBA00004496"/>
    </source>
</evidence>
<dbReference type="PANTHER" id="PTHR34874">
    <property type="entry name" value="PROTEIN YCHN"/>
    <property type="match status" value="1"/>
</dbReference>
<dbReference type="NCBIfam" id="TIGR03012">
    <property type="entry name" value="sulf_tusD_dsrE"/>
    <property type="match status" value="1"/>
</dbReference>
<dbReference type="STRING" id="50718.SU60_07840"/>
<dbReference type="Gene3D" id="3.40.1260.10">
    <property type="entry name" value="DsrEFH-like"/>
    <property type="match status" value="1"/>
</dbReference>
<dbReference type="GO" id="GO:0002143">
    <property type="term" value="P:tRNA wobble position uridine thiolation"/>
    <property type="evidence" value="ECO:0007669"/>
    <property type="project" value="TreeGrafter"/>
</dbReference>
<dbReference type="PANTHER" id="PTHR34874:SF3">
    <property type="entry name" value="SULFURTRANSFERASE TUSD"/>
    <property type="match status" value="1"/>
</dbReference>
<evidence type="ECO:0000256" key="6">
    <source>
        <dbReference type="ARBA" id="ARBA00022679"/>
    </source>
</evidence>
<dbReference type="InterPro" id="IPR003787">
    <property type="entry name" value="Sulphur_relay_DsrE/F-like"/>
</dbReference>
<accession>A0A0C3HTE8</accession>
<comment type="similarity">
    <text evidence="3">Belongs to the DsrE/TusD family.</text>
</comment>
<dbReference type="GO" id="GO:1990228">
    <property type="term" value="C:sulfurtransferase complex"/>
    <property type="evidence" value="ECO:0007669"/>
    <property type="project" value="TreeGrafter"/>
</dbReference>
<sequence>MSGLTYTLVVNGPVYGSQSARSAYQFAQAVIEKGHTLVSVFFYQDGVTNGTALSVPANDEFDLSSAWQVLAKEHHVRLETCVAAALRRGIISEGEATQHGLTQNNLAVGFEQAGLGSLAEAMLTQDRVVQF</sequence>
<keyword evidence="6" id="KW-0808">Transferase</keyword>
<keyword evidence="5" id="KW-0963">Cytoplasm</keyword>
<evidence type="ECO:0000313" key="7">
    <source>
        <dbReference type="EMBL" id="KIN11461.1"/>
    </source>
</evidence>
<dbReference type="SUPFAM" id="SSF75169">
    <property type="entry name" value="DsrEFH-like"/>
    <property type="match status" value="1"/>
</dbReference>
<dbReference type="AlphaFoldDB" id="A0A0C3HTE8"/>
<dbReference type="EMBL" id="JXOK01000022">
    <property type="protein sequence ID" value="KIN11461.1"/>
    <property type="molecule type" value="Genomic_DNA"/>
</dbReference>
<comment type="caution">
    <text evidence="7">The sequence shown here is derived from an EMBL/GenBank/DDBJ whole genome shotgun (WGS) entry which is preliminary data.</text>
</comment>
<proteinExistence type="inferred from homology"/>
<dbReference type="NCBIfam" id="NF001237">
    <property type="entry name" value="PRK00207.1"/>
    <property type="match status" value="1"/>
</dbReference>
<organism evidence="7 8">
    <name type="scientific">Vibrio mytili</name>
    <dbReference type="NCBI Taxonomy" id="50718"/>
    <lineage>
        <taxon>Bacteria</taxon>
        <taxon>Pseudomonadati</taxon>
        <taxon>Pseudomonadota</taxon>
        <taxon>Gammaproteobacteria</taxon>
        <taxon>Vibrionales</taxon>
        <taxon>Vibrionaceae</taxon>
        <taxon>Vibrio</taxon>
    </lineage>
</organism>
<dbReference type="GO" id="GO:0016783">
    <property type="term" value="F:sulfurtransferase activity"/>
    <property type="evidence" value="ECO:0007669"/>
    <property type="project" value="InterPro"/>
</dbReference>
<dbReference type="RefSeq" id="WP_041155021.1">
    <property type="nucleotide sequence ID" value="NZ_CBCRVP010000017.1"/>
</dbReference>
<dbReference type="InterPro" id="IPR027396">
    <property type="entry name" value="DsrEFH-like"/>
</dbReference>
<gene>
    <name evidence="7" type="ORF">SU60_07840</name>
</gene>
<evidence type="ECO:0000313" key="8">
    <source>
        <dbReference type="Proteomes" id="UP000031977"/>
    </source>
</evidence>
<evidence type="ECO:0000256" key="5">
    <source>
        <dbReference type="ARBA" id="ARBA00022490"/>
    </source>
</evidence>
<dbReference type="FunFam" id="3.40.1260.10:FF:000001">
    <property type="entry name" value="Sulfurtransferase TusD"/>
    <property type="match status" value="1"/>
</dbReference>
<dbReference type="InterPro" id="IPR017463">
    <property type="entry name" value="Sulphur_relay_TusD/DsrE"/>
</dbReference>
<protein>
    <recommendedName>
        <fullName evidence="4">Sulfurtransferase TusD homolog</fullName>
    </recommendedName>
</protein>
<evidence type="ECO:0000256" key="3">
    <source>
        <dbReference type="ARBA" id="ARBA00007067"/>
    </source>
</evidence>
<evidence type="ECO:0000256" key="1">
    <source>
        <dbReference type="ARBA" id="ARBA00002850"/>
    </source>
</evidence>
<dbReference type="Proteomes" id="UP000031977">
    <property type="component" value="Unassembled WGS sequence"/>
</dbReference>
<dbReference type="GO" id="GO:0097163">
    <property type="term" value="F:sulfur carrier activity"/>
    <property type="evidence" value="ECO:0007669"/>
    <property type="project" value="TreeGrafter"/>
</dbReference>
<keyword evidence="8" id="KW-1185">Reference proteome</keyword>